<evidence type="ECO:0000313" key="5">
    <source>
        <dbReference type="Proteomes" id="UP000037843"/>
    </source>
</evidence>
<evidence type="ECO:0000313" key="4">
    <source>
        <dbReference type="EMBL" id="KPG30828.1"/>
    </source>
</evidence>
<keyword evidence="6" id="KW-1185">Reference proteome</keyword>
<name>A0A7V8LNC9_9MYCO</name>
<gene>
    <name evidence="3" type="ORF">AN908_17790</name>
    <name evidence="4" type="ORF">AN912_18845</name>
</gene>
<organism evidence="3 5">
    <name type="scientific">Mycobacteroides immunogenum</name>
    <dbReference type="NCBI Taxonomy" id="83262"/>
    <lineage>
        <taxon>Bacteria</taxon>
        <taxon>Bacillati</taxon>
        <taxon>Actinomycetota</taxon>
        <taxon>Actinomycetes</taxon>
        <taxon>Mycobacteriales</taxon>
        <taxon>Mycobacteriaceae</taxon>
        <taxon>Mycobacteroides</taxon>
    </lineage>
</organism>
<feature type="region of interest" description="Disordered" evidence="1">
    <location>
        <begin position="1"/>
        <end position="31"/>
    </location>
</feature>
<evidence type="ECO:0000259" key="2">
    <source>
        <dbReference type="Pfam" id="PF00144"/>
    </source>
</evidence>
<dbReference type="Gene3D" id="3.40.710.10">
    <property type="entry name" value="DD-peptidase/beta-lactamase superfamily"/>
    <property type="match status" value="1"/>
</dbReference>
<protein>
    <recommendedName>
        <fullName evidence="2">Beta-lactamase-related domain-containing protein</fullName>
    </recommendedName>
</protein>
<feature type="domain" description="Beta-lactamase-related" evidence="2">
    <location>
        <begin position="41"/>
        <end position="342"/>
    </location>
</feature>
<dbReference type="InterPro" id="IPR050491">
    <property type="entry name" value="AmpC-like"/>
</dbReference>
<dbReference type="Proteomes" id="UP000037843">
    <property type="component" value="Unassembled WGS sequence"/>
</dbReference>
<reference evidence="5 6" key="1">
    <citation type="submission" date="2015-09" db="EMBL/GenBank/DDBJ databases">
        <title>Genome Sequences of Mycobacterium immunogenum Isolates, Recuperated from a Chloraminated Drinking Water Distribution System Simulator Subjected to Episodes of Nitrification.</title>
        <authorList>
            <person name="Gomez-Alvarez V."/>
            <person name="Revetta R.P."/>
        </authorList>
    </citation>
    <scope>NUCLEOTIDE SEQUENCE [LARGE SCALE GENOMIC DNA]</scope>
    <source>
        <strain evidence="3 5">H008</strain>
        <strain evidence="4 6">H076</strain>
    </source>
</reference>
<comment type="caution">
    <text evidence="3">The sequence shown here is derived from an EMBL/GenBank/DDBJ whole genome shotgun (WGS) entry which is preliminary data.</text>
</comment>
<proteinExistence type="predicted"/>
<evidence type="ECO:0000256" key="1">
    <source>
        <dbReference type="SAM" id="MobiDB-lite"/>
    </source>
</evidence>
<dbReference type="EMBL" id="LJFS01000025">
    <property type="protein sequence ID" value="KPG30828.1"/>
    <property type="molecule type" value="Genomic_DNA"/>
</dbReference>
<dbReference type="InterPro" id="IPR001466">
    <property type="entry name" value="Beta-lactam-related"/>
</dbReference>
<feature type="compositionally biased region" description="Polar residues" evidence="1">
    <location>
        <begin position="12"/>
        <end position="30"/>
    </location>
</feature>
<dbReference type="Proteomes" id="UP000037962">
    <property type="component" value="Unassembled WGS sequence"/>
</dbReference>
<dbReference type="EMBL" id="LJFO01000010">
    <property type="protein sequence ID" value="KPG08424.1"/>
    <property type="molecule type" value="Genomic_DNA"/>
</dbReference>
<accession>A0A7V8LNC9</accession>
<dbReference type="AlphaFoldDB" id="A0A7V8LNC9"/>
<dbReference type="PANTHER" id="PTHR46825">
    <property type="entry name" value="D-ALANYL-D-ALANINE-CARBOXYPEPTIDASE/ENDOPEPTIDASE AMPH"/>
    <property type="match status" value="1"/>
</dbReference>
<evidence type="ECO:0000313" key="6">
    <source>
        <dbReference type="Proteomes" id="UP000037962"/>
    </source>
</evidence>
<evidence type="ECO:0000313" key="3">
    <source>
        <dbReference type="EMBL" id="KPG08424.1"/>
    </source>
</evidence>
<sequence length="357" mass="37732">MAPGCADHAQPASPSNPGPDTTSAAPTSGNADRIARSDSLLAKLLKSDQPGCTAAVGRNGTVVWAGARGVANLQTGAPITPDTVMDIASTSKQFTATAILLLADQHKLRLSDPVSRYVPGLPAWADSVTISQLIHHQSGIADYTDLLTADGVNMNAHVTQEQAVRRLDKVPALTFTPGSTFEYSNSNYLLLAEIVNKVSGTPLPQFLNEQVFQPLGLAMVMDPVAKIPAKAISYEAGPSGFTIADSLWEPVGDGAIQTTPSQLVRWADNYRTGRVGGQELLTAQLADPVVDPEEPGAAYAAGIEVLNDGSLEHTGGWAGFNSDFRVSKDRQTSVAMICNSDNAALGEVMQQLWQIWN</sequence>
<dbReference type="Pfam" id="PF00144">
    <property type="entry name" value="Beta-lactamase"/>
    <property type="match status" value="1"/>
</dbReference>
<dbReference type="SUPFAM" id="SSF56601">
    <property type="entry name" value="beta-lactamase/transpeptidase-like"/>
    <property type="match status" value="1"/>
</dbReference>
<dbReference type="PANTHER" id="PTHR46825:SF9">
    <property type="entry name" value="BETA-LACTAMASE-RELATED DOMAIN-CONTAINING PROTEIN"/>
    <property type="match status" value="1"/>
</dbReference>
<dbReference type="InterPro" id="IPR012338">
    <property type="entry name" value="Beta-lactam/transpept-like"/>
</dbReference>